<keyword evidence="4" id="KW-1185">Reference proteome</keyword>
<protein>
    <recommendedName>
        <fullName evidence="2">HTH cro/C1-type domain-containing protein</fullName>
    </recommendedName>
</protein>
<reference evidence="3 4" key="1">
    <citation type="submission" date="2015-10" db="EMBL/GenBank/DDBJ databases">
        <title>Butyribacter intestini gen. nov., sp. nov., a butyric acid-producing bacterium of the family Lachnospiraceae isolated from the human faeces.</title>
        <authorList>
            <person name="Zou Y."/>
            <person name="Xue W."/>
            <person name="Luo G."/>
            <person name="Lv M."/>
        </authorList>
    </citation>
    <scope>NUCLEOTIDE SEQUENCE [LARGE SCALE GENOMIC DNA]</scope>
    <source>
        <strain evidence="3 4">TF01-11</strain>
    </source>
</reference>
<evidence type="ECO:0000259" key="2">
    <source>
        <dbReference type="PROSITE" id="PS50943"/>
    </source>
</evidence>
<organism evidence="3 4">
    <name type="scientific">Butyribacter intestini</name>
    <dbReference type="NCBI Taxonomy" id="1703332"/>
    <lineage>
        <taxon>Bacteria</taxon>
        <taxon>Bacillati</taxon>
        <taxon>Bacillota</taxon>
        <taxon>Clostridia</taxon>
        <taxon>Lachnospirales</taxon>
        <taxon>Lachnospiraceae</taxon>
        <taxon>Butyribacter</taxon>
    </lineage>
</organism>
<accession>A0AAW3JUJ3</accession>
<dbReference type="GO" id="GO:0003677">
    <property type="term" value="F:DNA binding"/>
    <property type="evidence" value="ECO:0007669"/>
    <property type="project" value="UniProtKB-KW"/>
</dbReference>
<gene>
    <name evidence="3" type="ORF">APZ18_12360</name>
</gene>
<dbReference type="SMART" id="SM00530">
    <property type="entry name" value="HTH_XRE"/>
    <property type="match status" value="1"/>
</dbReference>
<evidence type="ECO:0000313" key="3">
    <source>
        <dbReference type="EMBL" id="KQC85466.1"/>
    </source>
</evidence>
<feature type="domain" description="HTH cro/C1-type" evidence="2">
    <location>
        <begin position="5"/>
        <end position="59"/>
    </location>
</feature>
<sequence length="151" mass="16901">MNERLKELRKALHLTQKAFAEKIGAKQNTIATYEMGRNNPSDPVIHSICIAFGVNENWLRNGVGDMFITPASFSLDEYAIANSLNKTEISIIRGFMELNPDTRQAIYNVFSNAFNDEEDDILKYDEIPTAAEIEANYSPIAAKDLKGKNIG</sequence>
<dbReference type="Gene3D" id="1.10.260.40">
    <property type="entry name" value="lambda repressor-like DNA-binding domains"/>
    <property type="match status" value="1"/>
</dbReference>
<evidence type="ECO:0000313" key="4">
    <source>
        <dbReference type="Proteomes" id="UP000050833"/>
    </source>
</evidence>
<proteinExistence type="predicted"/>
<dbReference type="SUPFAM" id="SSF47413">
    <property type="entry name" value="lambda repressor-like DNA-binding domains"/>
    <property type="match status" value="1"/>
</dbReference>
<dbReference type="PANTHER" id="PTHR46558:SF11">
    <property type="entry name" value="HTH-TYPE TRANSCRIPTIONAL REGULATOR XRE"/>
    <property type="match status" value="1"/>
</dbReference>
<dbReference type="EMBL" id="LLKB01000005">
    <property type="protein sequence ID" value="KQC85466.1"/>
    <property type="molecule type" value="Genomic_DNA"/>
</dbReference>
<dbReference type="Pfam" id="PF01381">
    <property type="entry name" value="HTH_3"/>
    <property type="match status" value="1"/>
</dbReference>
<dbReference type="PANTHER" id="PTHR46558">
    <property type="entry name" value="TRACRIPTIONAL REGULATORY PROTEIN-RELATED-RELATED"/>
    <property type="match status" value="1"/>
</dbReference>
<dbReference type="Proteomes" id="UP000050833">
    <property type="component" value="Unassembled WGS sequence"/>
</dbReference>
<name>A0AAW3JUJ3_9FIRM</name>
<keyword evidence="1" id="KW-0238">DNA-binding</keyword>
<dbReference type="PROSITE" id="PS50943">
    <property type="entry name" value="HTH_CROC1"/>
    <property type="match status" value="1"/>
</dbReference>
<comment type="caution">
    <text evidence="3">The sequence shown here is derived from an EMBL/GenBank/DDBJ whole genome shotgun (WGS) entry which is preliminary data.</text>
</comment>
<evidence type="ECO:0000256" key="1">
    <source>
        <dbReference type="ARBA" id="ARBA00023125"/>
    </source>
</evidence>
<dbReference type="RefSeq" id="WP_055945366.1">
    <property type="nucleotide sequence ID" value="NZ_LLKB01000005.1"/>
</dbReference>
<dbReference type="AlphaFoldDB" id="A0AAW3JUJ3"/>
<dbReference type="CDD" id="cd00093">
    <property type="entry name" value="HTH_XRE"/>
    <property type="match status" value="1"/>
</dbReference>
<dbReference type="InterPro" id="IPR001387">
    <property type="entry name" value="Cro/C1-type_HTH"/>
</dbReference>
<dbReference type="InterPro" id="IPR010982">
    <property type="entry name" value="Lambda_DNA-bd_dom_sf"/>
</dbReference>